<feature type="non-terminal residue" evidence="1">
    <location>
        <position position="1"/>
    </location>
</feature>
<reference evidence="1" key="1">
    <citation type="submission" date="2021-02" db="EMBL/GenBank/DDBJ databases">
        <authorList>
            <consortium name="DOE Joint Genome Institute"/>
            <person name="Ahrendt S."/>
            <person name="Looney B.P."/>
            <person name="Miyauchi S."/>
            <person name="Morin E."/>
            <person name="Drula E."/>
            <person name="Courty P.E."/>
            <person name="Chicoki N."/>
            <person name="Fauchery L."/>
            <person name="Kohler A."/>
            <person name="Kuo A."/>
            <person name="Labutti K."/>
            <person name="Pangilinan J."/>
            <person name="Lipzen A."/>
            <person name="Riley R."/>
            <person name="Andreopoulos W."/>
            <person name="He G."/>
            <person name="Johnson J."/>
            <person name="Barry K.W."/>
            <person name="Grigoriev I.V."/>
            <person name="Nagy L."/>
            <person name="Hibbett D."/>
            <person name="Henrissat B."/>
            <person name="Matheny P.B."/>
            <person name="Labbe J."/>
            <person name="Martin F."/>
        </authorList>
    </citation>
    <scope>NUCLEOTIDE SEQUENCE</scope>
    <source>
        <strain evidence="1">EC-137</strain>
    </source>
</reference>
<evidence type="ECO:0000313" key="1">
    <source>
        <dbReference type="EMBL" id="KAI0029431.1"/>
    </source>
</evidence>
<comment type="caution">
    <text evidence="1">The sequence shown here is derived from an EMBL/GenBank/DDBJ whole genome shotgun (WGS) entry which is preliminary data.</text>
</comment>
<name>A0ACB8QCS9_9AGAM</name>
<evidence type="ECO:0000313" key="2">
    <source>
        <dbReference type="Proteomes" id="UP000814128"/>
    </source>
</evidence>
<dbReference type="EMBL" id="MU273676">
    <property type="protein sequence ID" value="KAI0029431.1"/>
    <property type="molecule type" value="Genomic_DNA"/>
</dbReference>
<accession>A0ACB8QCS9</accession>
<sequence>PAEERYWAERYALQGFAPTLYFYSTPSRRASWSQAHAQHNFKISQPALSLLDTQDPVANWPAAALLLHSADFLPNGLVKTLPGAHWVHMEFPDEVNDILRAWLDQHWPPATAHDEL</sequence>
<dbReference type="Proteomes" id="UP000814128">
    <property type="component" value="Unassembled WGS sequence"/>
</dbReference>
<keyword evidence="2" id="KW-1185">Reference proteome</keyword>
<protein>
    <submittedName>
        <fullName evidence="1">Uncharacterized protein</fullName>
    </submittedName>
</protein>
<reference evidence="1" key="2">
    <citation type="journal article" date="2022" name="New Phytol.">
        <title>Evolutionary transition to the ectomycorrhizal habit in the genomes of a hyperdiverse lineage of mushroom-forming fungi.</title>
        <authorList>
            <person name="Looney B."/>
            <person name="Miyauchi S."/>
            <person name="Morin E."/>
            <person name="Drula E."/>
            <person name="Courty P.E."/>
            <person name="Kohler A."/>
            <person name="Kuo A."/>
            <person name="LaButti K."/>
            <person name="Pangilinan J."/>
            <person name="Lipzen A."/>
            <person name="Riley R."/>
            <person name="Andreopoulos W."/>
            <person name="He G."/>
            <person name="Johnson J."/>
            <person name="Nolan M."/>
            <person name="Tritt A."/>
            <person name="Barry K.W."/>
            <person name="Grigoriev I.V."/>
            <person name="Nagy L.G."/>
            <person name="Hibbett D."/>
            <person name="Henrissat B."/>
            <person name="Matheny P.B."/>
            <person name="Labbe J."/>
            <person name="Martin F.M."/>
        </authorList>
    </citation>
    <scope>NUCLEOTIDE SEQUENCE</scope>
    <source>
        <strain evidence="1">EC-137</strain>
    </source>
</reference>
<organism evidence="1 2">
    <name type="scientific">Vararia minispora EC-137</name>
    <dbReference type="NCBI Taxonomy" id="1314806"/>
    <lineage>
        <taxon>Eukaryota</taxon>
        <taxon>Fungi</taxon>
        <taxon>Dikarya</taxon>
        <taxon>Basidiomycota</taxon>
        <taxon>Agaricomycotina</taxon>
        <taxon>Agaricomycetes</taxon>
        <taxon>Russulales</taxon>
        <taxon>Lachnocladiaceae</taxon>
        <taxon>Vararia</taxon>
    </lineage>
</organism>
<gene>
    <name evidence="1" type="ORF">K488DRAFT_88724</name>
</gene>
<proteinExistence type="predicted"/>